<gene>
    <name evidence="2" type="ORF">DFJ69_0041</name>
</gene>
<feature type="transmembrane region" description="Helical" evidence="1">
    <location>
        <begin position="226"/>
        <end position="243"/>
    </location>
</feature>
<dbReference type="RefSeq" id="WP_116020604.1">
    <property type="nucleotide sequence ID" value="NZ_QTTT01000001.1"/>
</dbReference>
<evidence type="ECO:0000313" key="2">
    <source>
        <dbReference type="EMBL" id="REE94693.1"/>
    </source>
</evidence>
<dbReference type="AlphaFoldDB" id="A0A3D9SLA9"/>
<dbReference type="OrthoDB" id="3353560at2"/>
<organism evidence="2 3">
    <name type="scientific">Thermomonospora umbrina</name>
    <dbReference type="NCBI Taxonomy" id="111806"/>
    <lineage>
        <taxon>Bacteria</taxon>
        <taxon>Bacillati</taxon>
        <taxon>Actinomycetota</taxon>
        <taxon>Actinomycetes</taxon>
        <taxon>Streptosporangiales</taxon>
        <taxon>Thermomonosporaceae</taxon>
        <taxon>Thermomonospora</taxon>
    </lineage>
</organism>
<protein>
    <recommendedName>
        <fullName evidence="4">Vitamin K-dependent gamma-carboxylase-like protein</fullName>
    </recommendedName>
</protein>
<keyword evidence="1" id="KW-0812">Transmembrane</keyword>
<keyword evidence="1" id="KW-0472">Membrane</keyword>
<dbReference type="EMBL" id="QTTT01000001">
    <property type="protein sequence ID" value="REE94693.1"/>
    <property type="molecule type" value="Genomic_DNA"/>
</dbReference>
<name>A0A3D9SLA9_9ACTN</name>
<comment type="caution">
    <text evidence="2">The sequence shown here is derived from an EMBL/GenBank/DDBJ whole genome shotgun (WGS) entry which is preliminary data.</text>
</comment>
<feature type="transmembrane region" description="Helical" evidence="1">
    <location>
        <begin position="200"/>
        <end position="221"/>
    </location>
</feature>
<feature type="transmembrane region" description="Helical" evidence="1">
    <location>
        <begin position="92"/>
        <end position="111"/>
    </location>
</feature>
<evidence type="ECO:0000313" key="3">
    <source>
        <dbReference type="Proteomes" id="UP000256661"/>
    </source>
</evidence>
<keyword evidence="1" id="KW-1133">Transmembrane helix</keyword>
<keyword evidence="3" id="KW-1185">Reference proteome</keyword>
<sequence>MTPLGRWWYAPVPQARIAWLRLLAYGFLPFDMLLLTRSTLAHAELPASLYQPVMLARLVHLPAPTPGAMYTLLVVTLAAGAVAAAGRLPRAAGFVAAVGYLWWVTISMSYGKVDHDHLALVVALFVLPTAGRARIRDEDAGEAAGWAVRCIQVAAVSAYFLSAWAKMRIGGPGWPNGATLQWALNRRGTPPGRLLIDHPALLRVSQWVTLVAEFGSLLLLVARGRWLYLGVAFFAGFHVVTYALMTIHFLPHAIWLAAFLPLERLVSLRRRDEGERRDEAELVATEG</sequence>
<reference evidence="2 3" key="1">
    <citation type="submission" date="2018-08" db="EMBL/GenBank/DDBJ databases">
        <title>Sequencing the genomes of 1000 actinobacteria strains.</title>
        <authorList>
            <person name="Klenk H.-P."/>
        </authorList>
    </citation>
    <scope>NUCLEOTIDE SEQUENCE [LARGE SCALE GENOMIC DNA]</scope>
    <source>
        <strain evidence="2 3">DSM 43927</strain>
    </source>
</reference>
<proteinExistence type="predicted"/>
<dbReference type="Proteomes" id="UP000256661">
    <property type="component" value="Unassembled WGS sequence"/>
</dbReference>
<evidence type="ECO:0000256" key="1">
    <source>
        <dbReference type="SAM" id="Phobius"/>
    </source>
</evidence>
<feature type="transmembrane region" description="Helical" evidence="1">
    <location>
        <begin position="67"/>
        <end position="85"/>
    </location>
</feature>
<evidence type="ECO:0008006" key="4">
    <source>
        <dbReference type="Google" id="ProtNLM"/>
    </source>
</evidence>
<accession>A0A3D9SLA9</accession>